<organism evidence="1 2">
    <name type="scientific">Clostridium gelidum</name>
    <dbReference type="NCBI Taxonomy" id="704125"/>
    <lineage>
        <taxon>Bacteria</taxon>
        <taxon>Bacillati</taxon>
        <taxon>Bacillota</taxon>
        <taxon>Clostridia</taxon>
        <taxon>Eubacteriales</taxon>
        <taxon>Clostridiaceae</taxon>
        <taxon>Clostridium</taxon>
    </lineage>
</organism>
<keyword evidence="2" id="KW-1185">Reference proteome</keyword>
<reference evidence="2" key="1">
    <citation type="submission" date="2021-07" db="EMBL/GenBank/DDBJ databases">
        <title>Complete genome sequencing of a Clostridium isolate.</title>
        <authorList>
            <person name="Ueki A."/>
            <person name="Tonouchi A."/>
        </authorList>
    </citation>
    <scope>NUCLEOTIDE SEQUENCE [LARGE SCALE GENOMIC DNA]</scope>
    <source>
        <strain evidence="2">C5S11</strain>
    </source>
</reference>
<protein>
    <submittedName>
        <fullName evidence="1">Uncharacterized protein</fullName>
    </submittedName>
</protein>
<dbReference type="EMBL" id="AP024849">
    <property type="protein sequence ID" value="BCZ47915.1"/>
    <property type="molecule type" value="Genomic_DNA"/>
</dbReference>
<dbReference type="RefSeq" id="WP_258712365.1">
    <property type="nucleotide sequence ID" value="NZ_AP024849.1"/>
</dbReference>
<evidence type="ECO:0000313" key="2">
    <source>
        <dbReference type="Proteomes" id="UP000824633"/>
    </source>
</evidence>
<name>A0ABN6J3C5_9CLOT</name>
<evidence type="ECO:0000313" key="1">
    <source>
        <dbReference type="EMBL" id="BCZ47915.1"/>
    </source>
</evidence>
<gene>
    <name evidence="1" type="ORF">psyc5s11_39820</name>
</gene>
<proteinExistence type="predicted"/>
<sequence>MRDNIPYFFNKSIKPHTIDSQFDIEGLDKLPEVSIAYFSI</sequence>
<accession>A0ABN6J3C5</accession>
<dbReference type="Proteomes" id="UP000824633">
    <property type="component" value="Chromosome"/>
</dbReference>